<comment type="catalytic activity">
    <reaction evidence="10">
        <text>a very-long-chain acyl-CoA + malonyl-CoA + H(+) = a very-long-chain 3-oxoacyl-CoA + CO2 + CoA</text>
        <dbReference type="Rhea" id="RHEA:32727"/>
        <dbReference type="ChEBI" id="CHEBI:15378"/>
        <dbReference type="ChEBI" id="CHEBI:16526"/>
        <dbReference type="ChEBI" id="CHEBI:57287"/>
        <dbReference type="ChEBI" id="CHEBI:57384"/>
        <dbReference type="ChEBI" id="CHEBI:90725"/>
        <dbReference type="ChEBI" id="CHEBI:90736"/>
        <dbReference type="EC" id="2.3.1.199"/>
    </reaction>
</comment>
<keyword evidence="2 10" id="KW-0444">Lipid biosynthesis</keyword>
<dbReference type="AlphaFoldDB" id="A0A1A9VLR4"/>
<dbReference type="EC" id="2.3.1.199" evidence="10"/>
<comment type="similarity">
    <text evidence="10">Belongs to the ELO family.</text>
</comment>
<feature type="transmembrane region" description="Helical" evidence="10">
    <location>
        <begin position="168"/>
        <end position="190"/>
    </location>
</feature>
<dbReference type="GO" id="GO:0034625">
    <property type="term" value="P:fatty acid elongation, monounsaturated fatty acid"/>
    <property type="evidence" value="ECO:0007669"/>
    <property type="project" value="TreeGrafter"/>
</dbReference>
<dbReference type="Proteomes" id="UP000078200">
    <property type="component" value="Unassembled WGS sequence"/>
</dbReference>
<evidence type="ECO:0000256" key="7">
    <source>
        <dbReference type="ARBA" id="ARBA00023098"/>
    </source>
</evidence>
<dbReference type="STRING" id="7395.A0A1A9VLR4"/>
<protein>
    <recommendedName>
        <fullName evidence="10">Elongation of very long chain fatty acids protein</fullName>
        <ecNumber evidence="10">2.3.1.199</ecNumber>
    </recommendedName>
    <alternativeName>
        <fullName evidence="10">Very-long-chain 3-oxoacyl-CoA synthase</fullName>
    </alternativeName>
</protein>
<evidence type="ECO:0000313" key="11">
    <source>
        <dbReference type="EnsemblMetazoa" id="GAUT041029-PA"/>
    </source>
</evidence>
<dbReference type="PROSITE" id="PS01188">
    <property type="entry name" value="ELO"/>
    <property type="match status" value="1"/>
</dbReference>
<feature type="transmembrane region" description="Helical" evidence="10">
    <location>
        <begin position="143"/>
        <end position="162"/>
    </location>
</feature>
<keyword evidence="4 10" id="KW-0812">Transmembrane</keyword>
<comment type="subcellular location">
    <subcellularLocation>
        <location evidence="1">Membrane</location>
        <topology evidence="1">Multi-pass membrane protein</topology>
    </subcellularLocation>
</comment>
<keyword evidence="9 10" id="KW-0275">Fatty acid biosynthesis</keyword>
<dbReference type="GO" id="GO:0042761">
    <property type="term" value="P:very long-chain fatty acid biosynthetic process"/>
    <property type="evidence" value="ECO:0007669"/>
    <property type="project" value="TreeGrafter"/>
</dbReference>
<keyword evidence="7 10" id="KW-0443">Lipid metabolism</keyword>
<organism evidence="11 12">
    <name type="scientific">Glossina austeni</name>
    <name type="common">Savannah tsetse fly</name>
    <dbReference type="NCBI Taxonomy" id="7395"/>
    <lineage>
        <taxon>Eukaryota</taxon>
        <taxon>Metazoa</taxon>
        <taxon>Ecdysozoa</taxon>
        <taxon>Arthropoda</taxon>
        <taxon>Hexapoda</taxon>
        <taxon>Insecta</taxon>
        <taxon>Pterygota</taxon>
        <taxon>Neoptera</taxon>
        <taxon>Endopterygota</taxon>
        <taxon>Diptera</taxon>
        <taxon>Brachycera</taxon>
        <taxon>Muscomorpha</taxon>
        <taxon>Hippoboscoidea</taxon>
        <taxon>Glossinidae</taxon>
        <taxon>Glossina</taxon>
    </lineage>
</organism>
<evidence type="ECO:0000256" key="1">
    <source>
        <dbReference type="ARBA" id="ARBA00004141"/>
    </source>
</evidence>
<dbReference type="PANTHER" id="PTHR11157:SF103">
    <property type="entry name" value="ELONGATION OF VERY LONG CHAIN FATTY ACIDS PROTEIN"/>
    <property type="match status" value="1"/>
</dbReference>
<sequence length="275" mass="32254">MGYSFSEFVTLICTSKDSRVHDWFLMSSPVKPTILILAYILIATRIGPSLMKNRAPYNLKYTLALYNIFQIIYNSYLFIVIWNETQVIRSLMNDDCKIKRSDEMTLQCFGFGWWYIMNKIVDLLDTIFMVLRKKNEQISFLHVYHHSAVIVISWVAFKYMGVTEEHGIVMSFNAAVHVIMYFYYLVAAMGPQYQKYLWWKRYITKIQIGQFLAAPLYMIAAAIKGCHISKAYTLWITINACIFVVLFVDFYRKAYTKSPGIEHKKDSRKKSEKST</sequence>
<dbReference type="GO" id="GO:0005789">
    <property type="term" value="C:endoplasmic reticulum membrane"/>
    <property type="evidence" value="ECO:0007669"/>
    <property type="project" value="TreeGrafter"/>
</dbReference>
<dbReference type="Pfam" id="PF01151">
    <property type="entry name" value="ELO"/>
    <property type="match status" value="1"/>
</dbReference>
<dbReference type="GO" id="GO:0009922">
    <property type="term" value="F:fatty acid elongase activity"/>
    <property type="evidence" value="ECO:0007669"/>
    <property type="project" value="UniProtKB-EC"/>
</dbReference>
<keyword evidence="6 10" id="KW-1133">Transmembrane helix</keyword>
<feature type="transmembrane region" description="Helical" evidence="10">
    <location>
        <begin position="63"/>
        <end position="82"/>
    </location>
</feature>
<evidence type="ECO:0000256" key="2">
    <source>
        <dbReference type="ARBA" id="ARBA00022516"/>
    </source>
</evidence>
<evidence type="ECO:0000256" key="9">
    <source>
        <dbReference type="ARBA" id="ARBA00023160"/>
    </source>
</evidence>
<proteinExistence type="inferred from homology"/>
<name>A0A1A9VLR4_GLOAU</name>
<feature type="transmembrane region" description="Helical" evidence="10">
    <location>
        <begin position="232"/>
        <end position="251"/>
    </location>
</feature>
<evidence type="ECO:0000256" key="3">
    <source>
        <dbReference type="ARBA" id="ARBA00022679"/>
    </source>
</evidence>
<dbReference type="GO" id="GO:0034626">
    <property type="term" value="P:fatty acid elongation, polyunsaturated fatty acid"/>
    <property type="evidence" value="ECO:0007669"/>
    <property type="project" value="TreeGrafter"/>
</dbReference>
<evidence type="ECO:0000256" key="8">
    <source>
        <dbReference type="ARBA" id="ARBA00023136"/>
    </source>
</evidence>
<dbReference type="InterPro" id="IPR030457">
    <property type="entry name" value="ELO_CS"/>
</dbReference>
<keyword evidence="12" id="KW-1185">Reference proteome</keyword>
<evidence type="ECO:0000256" key="5">
    <source>
        <dbReference type="ARBA" id="ARBA00022832"/>
    </source>
</evidence>
<dbReference type="PANTHER" id="PTHR11157">
    <property type="entry name" value="FATTY ACID ACYL TRANSFERASE-RELATED"/>
    <property type="match status" value="1"/>
</dbReference>
<dbReference type="VEuPathDB" id="VectorBase:GAUT041029"/>
<evidence type="ECO:0000313" key="12">
    <source>
        <dbReference type="Proteomes" id="UP000078200"/>
    </source>
</evidence>
<dbReference type="InterPro" id="IPR002076">
    <property type="entry name" value="ELO_fam"/>
</dbReference>
<keyword evidence="3 10" id="KW-0808">Transferase</keyword>
<evidence type="ECO:0000256" key="4">
    <source>
        <dbReference type="ARBA" id="ARBA00022692"/>
    </source>
</evidence>
<feature type="transmembrane region" description="Helical" evidence="10">
    <location>
        <begin position="202"/>
        <end position="220"/>
    </location>
</feature>
<evidence type="ECO:0000256" key="10">
    <source>
        <dbReference type="RuleBase" id="RU361115"/>
    </source>
</evidence>
<keyword evidence="5 10" id="KW-0276">Fatty acid metabolism</keyword>
<evidence type="ECO:0000256" key="6">
    <source>
        <dbReference type="ARBA" id="ARBA00022989"/>
    </source>
</evidence>
<feature type="transmembrane region" description="Helical" evidence="10">
    <location>
        <begin position="112"/>
        <end position="131"/>
    </location>
</feature>
<keyword evidence="8 10" id="KW-0472">Membrane</keyword>
<dbReference type="GO" id="GO:0019367">
    <property type="term" value="P:fatty acid elongation, saturated fatty acid"/>
    <property type="evidence" value="ECO:0007669"/>
    <property type="project" value="TreeGrafter"/>
</dbReference>
<dbReference type="GO" id="GO:0030148">
    <property type="term" value="P:sphingolipid biosynthetic process"/>
    <property type="evidence" value="ECO:0007669"/>
    <property type="project" value="TreeGrafter"/>
</dbReference>
<reference evidence="11" key="1">
    <citation type="submission" date="2020-05" db="UniProtKB">
        <authorList>
            <consortium name="EnsemblMetazoa"/>
        </authorList>
    </citation>
    <scope>IDENTIFICATION</scope>
    <source>
        <strain evidence="11">TTRI</strain>
    </source>
</reference>
<dbReference type="EnsemblMetazoa" id="GAUT041029-RA">
    <property type="protein sequence ID" value="GAUT041029-PA"/>
    <property type="gene ID" value="GAUT041029"/>
</dbReference>
<accession>A0A1A9VLR4</accession>